<feature type="compositionally biased region" description="Basic and acidic residues" evidence="1">
    <location>
        <begin position="100"/>
        <end position="122"/>
    </location>
</feature>
<evidence type="ECO:0000256" key="1">
    <source>
        <dbReference type="SAM" id="MobiDB-lite"/>
    </source>
</evidence>
<comment type="caution">
    <text evidence="2">The sequence shown here is derived from an EMBL/GenBank/DDBJ whole genome shotgun (WGS) entry which is preliminary data.</text>
</comment>
<reference evidence="2" key="2">
    <citation type="submission" date="2020-11" db="EMBL/GenBank/DDBJ databases">
        <authorList>
            <consortium name="DOE Joint Genome Institute"/>
            <person name="Kuo A."/>
            <person name="Miyauchi S."/>
            <person name="Kiss E."/>
            <person name="Drula E."/>
            <person name="Kohler A."/>
            <person name="Sanchez-Garcia M."/>
            <person name="Andreopoulos B."/>
            <person name="Barry K.W."/>
            <person name="Bonito G."/>
            <person name="Buee M."/>
            <person name="Carver A."/>
            <person name="Chen C."/>
            <person name="Cichocki N."/>
            <person name="Clum A."/>
            <person name="Culley D."/>
            <person name="Crous P.W."/>
            <person name="Fauchery L."/>
            <person name="Girlanda M."/>
            <person name="Hayes R."/>
            <person name="Keri Z."/>
            <person name="Labutti K."/>
            <person name="Lipzen A."/>
            <person name="Lombard V."/>
            <person name="Magnuson J."/>
            <person name="Maillard F."/>
            <person name="Morin E."/>
            <person name="Murat C."/>
            <person name="Nolan M."/>
            <person name="Ohm R."/>
            <person name="Pangilinan J."/>
            <person name="Pereira M."/>
            <person name="Perotto S."/>
            <person name="Peter M."/>
            <person name="Riley R."/>
            <person name="Sitrit Y."/>
            <person name="Stielow B."/>
            <person name="Szollosi G."/>
            <person name="Zifcakova L."/>
            <person name="Stursova M."/>
            <person name="Spatafora J.W."/>
            <person name="Tedersoo L."/>
            <person name="Vaario L.-M."/>
            <person name="Yamada A."/>
            <person name="Yan M."/>
            <person name="Wang P."/>
            <person name="Xu J."/>
            <person name="Bruns T."/>
            <person name="Baldrian P."/>
            <person name="Vilgalys R."/>
            <person name="Henrissat B."/>
            <person name="Grigoriev I.V."/>
            <person name="Hibbett D."/>
            <person name="Nagy L.G."/>
            <person name="Martin F.M."/>
        </authorList>
    </citation>
    <scope>NUCLEOTIDE SEQUENCE</scope>
    <source>
        <strain evidence="2">UH-Tt-Lm1</strain>
    </source>
</reference>
<evidence type="ECO:0000313" key="3">
    <source>
        <dbReference type="Proteomes" id="UP000736335"/>
    </source>
</evidence>
<dbReference type="Proteomes" id="UP000736335">
    <property type="component" value="Unassembled WGS sequence"/>
</dbReference>
<feature type="region of interest" description="Disordered" evidence="1">
    <location>
        <begin position="199"/>
        <end position="221"/>
    </location>
</feature>
<feature type="region of interest" description="Disordered" evidence="1">
    <location>
        <begin position="78"/>
        <end position="122"/>
    </location>
</feature>
<name>A0A9P6LDD8_9AGAM</name>
<accession>A0A9P6LDD8</accession>
<protein>
    <submittedName>
        <fullName evidence="2">Uncharacterized protein</fullName>
    </submittedName>
</protein>
<proteinExistence type="predicted"/>
<dbReference type="AlphaFoldDB" id="A0A9P6LDD8"/>
<feature type="region of interest" description="Disordered" evidence="1">
    <location>
        <begin position="261"/>
        <end position="317"/>
    </location>
</feature>
<dbReference type="EMBL" id="WIUZ02000001">
    <property type="protein sequence ID" value="KAF9793379.1"/>
    <property type="molecule type" value="Genomic_DNA"/>
</dbReference>
<evidence type="ECO:0000313" key="2">
    <source>
        <dbReference type="EMBL" id="KAF9793379.1"/>
    </source>
</evidence>
<sequence length="317" mass="35760">MSLCALHEGNQEDGAEMLRGKLALVINLLAEAKGSSSLKGGATFGRVHDVPVSKLYRLKSFRWQTFGKAQELRVAGERKQTTTQGVHPNQPKSVGFALGKVDDKTGERASRESQERQRQRLDRANGASLEFRYVTGDDDRFGERALGFVFDRRDQALWFQVLLSMEVCCAEAVSDMLHGGHQRTKKQKAHVVAMGKRRWLPRSHPETAEETSPETISLEEPDRRLISKTERRLRKERDDYRKSQYNANRREQRLHEMVKRLKEESKAQPEEGVDVARHNARDRFGSVRNSAGGGSTTVSSCQESRNLTTSNPGPSLS</sequence>
<keyword evidence="3" id="KW-1185">Reference proteome</keyword>
<feature type="compositionally biased region" description="Polar residues" evidence="1">
    <location>
        <begin position="296"/>
        <end position="317"/>
    </location>
</feature>
<feature type="compositionally biased region" description="Polar residues" evidence="1">
    <location>
        <begin position="81"/>
        <end position="92"/>
    </location>
</feature>
<organism evidence="2 3">
    <name type="scientific">Thelephora terrestris</name>
    <dbReference type="NCBI Taxonomy" id="56493"/>
    <lineage>
        <taxon>Eukaryota</taxon>
        <taxon>Fungi</taxon>
        <taxon>Dikarya</taxon>
        <taxon>Basidiomycota</taxon>
        <taxon>Agaricomycotina</taxon>
        <taxon>Agaricomycetes</taxon>
        <taxon>Thelephorales</taxon>
        <taxon>Thelephoraceae</taxon>
        <taxon>Thelephora</taxon>
    </lineage>
</organism>
<gene>
    <name evidence="2" type="ORF">BJ322DRAFT_1016902</name>
</gene>
<reference evidence="2" key="1">
    <citation type="journal article" date="2020" name="Nat. Commun.">
        <title>Large-scale genome sequencing of mycorrhizal fungi provides insights into the early evolution of symbiotic traits.</title>
        <authorList>
            <person name="Miyauchi S."/>
            <person name="Kiss E."/>
            <person name="Kuo A."/>
            <person name="Drula E."/>
            <person name="Kohler A."/>
            <person name="Sanchez-Garcia M."/>
            <person name="Morin E."/>
            <person name="Andreopoulos B."/>
            <person name="Barry K.W."/>
            <person name="Bonito G."/>
            <person name="Buee M."/>
            <person name="Carver A."/>
            <person name="Chen C."/>
            <person name="Cichocki N."/>
            <person name="Clum A."/>
            <person name="Culley D."/>
            <person name="Crous P.W."/>
            <person name="Fauchery L."/>
            <person name="Girlanda M."/>
            <person name="Hayes R.D."/>
            <person name="Keri Z."/>
            <person name="LaButti K."/>
            <person name="Lipzen A."/>
            <person name="Lombard V."/>
            <person name="Magnuson J."/>
            <person name="Maillard F."/>
            <person name="Murat C."/>
            <person name="Nolan M."/>
            <person name="Ohm R.A."/>
            <person name="Pangilinan J."/>
            <person name="Pereira M.F."/>
            <person name="Perotto S."/>
            <person name="Peter M."/>
            <person name="Pfister S."/>
            <person name="Riley R."/>
            <person name="Sitrit Y."/>
            <person name="Stielow J.B."/>
            <person name="Szollosi G."/>
            <person name="Zifcakova L."/>
            <person name="Stursova M."/>
            <person name="Spatafora J.W."/>
            <person name="Tedersoo L."/>
            <person name="Vaario L.M."/>
            <person name="Yamada A."/>
            <person name="Yan M."/>
            <person name="Wang P."/>
            <person name="Xu J."/>
            <person name="Bruns T."/>
            <person name="Baldrian P."/>
            <person name="Vilgalys R."/>
            <person name="Dunand C."/>
            <person name="Henrissat B."/>
            <person name="Grigoriev I.V."/>
            <person name="Hibbett D."/>
            <person name="Nagy L.G."/>
            <person name="Martin F.M."/>
        </authorList>
    </citation>
    <scope>NUCLEOTIDE SEQUENCE</scope>
    <source>
        <strain evidence="2">UH-Tt-Lm1</strain>
    </source>
</reference>
<feature type="compositionally biased region" description="Basic and acidic residues" evidence="1">
    <location>
        <begin position="261"/>
        <end position="285"/>
    </location>
</feature>